<accession>A0ABT2GY25</accession>
<evidence type="ECO:0008006" key="4">
    <source>
        <dbReference type="Google" id="ProtNLM"/>
    </source>
</evidence>
<feature type="transmembrane region" description="Helical" evidence="1">
    <location>
        <begin position="145"/>
        <end position="162"/>
    </location>
</feature>
<protein>
    <recommendedName>
        <fullName evidence="4">DUF4235 domain-containing protein</fullName>
    </recommendedName>
</protein>
<comment type="caution">
    <text evidence="2">The sequence shown here is derived from an EMBL/GenBank/DDBJ whole genome shotgun (WGS) entry which is preliminary data.</text>
</comment>
<dbReference type="EMBL" id="JANLCJ010000001">
    <property type="protein sequence ID" value="MCS5732832.1"/>
    <property type="molecule type" value="Genomic_DNA"/>
</dbReference>
<organism evidence="2 3">
    <name type="scientific">Herbiconiux daphne</name>
    <dbReference type="NCBI Taxonomy" id="2970914"/>
    <lineage>
        <taxon>Bacteria</taxon>
        <taxon>Bacillati</taxon>
        <taxon>Actinomycetota</taxon>
        <taxon>Actinomycetes</taxon>
        <taxon>Micrococcales</taxon>
        <taxon>Microbacteriaceae</taxon>
        <taxon>Herbiconiux</taxon>
    </lineage>
</organism>
<sequence length="181" mass="18452">MSERNTLVRSLHDVGLAAWFGGTLMGAVGLNGATAKAADPTERLSLSSLGWAKWAPVQLTAIIAHGIGGAGLILGNKARLAGQPEARTNTGVKLVITGVAAAASLYSGILGATIGKHADEGGEGVTEPDAKASKKLAAAQRKQKVLQWVIPALTGTLIVLAAQQGEQQRPVAGLLHKITGK</sequence>
<evidence type="ECO:0000313" key="3">
    <source>
        <dbReference type="Proteomes" id="UP001165586"/>
    </source>
</evidence>
<feature type="transmembrane region" description="Helical" evidence="1">
    <location>
        <begin position="94"/>
        <end position="114"/>
    </location>
</feature>
<gene>
    <name evidence="2" type="ORF">N1032_03625</name>
</gene>
<proteinExistence type="predicted"/>
<evidence type="ECO:0000256" key="1">
    <source>
        <dbReference type="SAM" id="Phobius"/>
    </source>
</evidence>
<keyword evidence="1" id="KW-0812">Transmembrane</keyword>
<keyword evidence="3" id="KW-1185">Reference proteome</keyword>
<name>A0ABT2GY25_9MICO</name>
<keyword evidence="1" id="KW-0472">Membrane</keyword>
<dbReference type="RefSeq" id="WP_259537490.1">
    <property type="nucleotide sequence ID" value="NZ_JANLCJ010000001.1"/>
</dbReference>
<feature type="transmembrane region" description="Helical" evidence="1">
    <location>
        <begin position="53"/>
        <end position="74"/>
    </location>
</feature>
<dbReference type="Proteomes" id="UP001165586">
    <property type="component" value="Unassembled WGS sequence"/>
</dbReference>
<keyword evidence="1" id="KW-1133">Transmembrane helix</keyword>
<reference evidence="2" key="1">
    <citation type="submission" date="2022-08" db="EMBL/GenBank/DDBJ databases">
        <authorList>
            <person name="Deng Y."/>
            <person name="Han X.-F."/>
            <person name="Zhang Y.-Q."/>
        </authorList>
    </citation>
    <scope>NUCLEOTIDE SEQUENCE</scope>
    <source>
        <strain evidence="2">CPCC 203386</strain>
    </source>
</reference>
<evidence type="ECO:0000313" key="2">
    <source>
        <dbReference type="EMBL" id="MCS5732832.1"/>
    </source>
</evidence>